<accession>A0AAN8NUD5</accession>
<keyword evidence="1" id="KW-0812">Transmembrane</keyword>
<protein>
    <submittedName>
        <fullName evidence="2">Uncharacterized protein</fullName>
    </submittedName>
</protein>
<feature type="transmembrane region" description="Helical" evidence="1">
    <location>
        <begin position="124"/>
        <end position="146"/>
    </location>
</feature>
<gene>
    <name evidence="2" type="ORF">RUM43_008877</name>
</gene>
<sequence length="154" mass="17356">MEIFQRTRNKSFLVVVQTFVVGVGLRRPGAASSIPFGPPFNGKIFDAVLAAAVLPRAKRRWVFRWVQHHAEDIDCNNLDNLTILEANYRSHVLQQEAEQQMLNAVEKLVVEANKKMCQLLSLTLFHPVVFLYIYLFLNVVAIASSLPATADYGV</sequence>
<name>A0AAN8NUD5_POLSC</name>
<dbReference type="Proteomes" id="UP001372834">
    <property type="component" value="Unassembled WGS sequence"/>
</dbReference>
<proteinExistence type="predicted"/>
<dbReference type="AlphaFoldDB" id="A0AAN8NUD5"/>
<evidence type="ECO:0000313" key="3">
    <source>
        <dbReference type="Proteomes" id="UP001372834"/>
    </source>
</evidence>
<keyword evidence="1" id="KW-0472">Membrane</keyword>
<evidence type="ECO:0000256" key="1">
    <source>
        <dbReference type="SAM" id="Phobius"/>
    </source>
</evidence>
<evidence type="ECO:0000313" key="2">
    <source>
        <dbReference type="EMBL" id="KAK6623025.1"/>
    </source>
</evidence>
<organism evidence="2 3">
    <name type="scientific">Polyplax serrata</name>
    <name type="common">Common mouse louse</name>
    <dbReference type="NCBI Taxonomy" id="468196"/>
    <lineage>
        <taxon>Eukaryota</taxon>
        <taxon>Metazoa</taxon>
        <taxon>Ecdysozoa</taxon>
        <taxon>Arthropoda</taxon>
        <taxon>Hexapoda</taxon>
        <taxon>Insecta</taxon>
        <taxon>Pterygota</taxon>
        <taxon>Neoptera</taxon>
        <taxon>Paraneoptera</taxon>
        <taxon>Psocodea</taxon>
        <taxon>Troctomorpha</taxon>
        <taxon>Phthiraptera</taxon>
        <taxon>Anoplura</taxon>
        <taxon>Polyplacidae</taxon>
        <taxon>Polyplax</taxon>
    </lineage>
</organism>
<keyword evidence="1" id="KW-1133">Transmembrane helix</keyword>
<reference evidence="2 3" key="1">
    <citation type="submission" date="2023-10" db="EMBL/GenBank/DDBJ databases">
        <title>Genomes of two closely related lineages of the louse Polyplax serrata with different host specificities.</title>
        <authorList>
            <person name="Martinu J."/>
            <person name="Tarabai H."/>
            <person name="Stefka J."/>
            <person name="Hypsa V."/>
        </authorList>
    </citation>
    <scope>NUCLEOTIDE SEQUENCE [LARGE SCALE GENOMIC DNA]</scope>
    <source>
        <strain evidence="2">HR10_N</strain>
    </source>
</reference>
<dbReference type="EMBL" id="JAWJWE010000038">
    <property type="protein sequence ID" value="KAK6623025.1"/>
    <property type="molecule type" value="Genomic_DNA"/>
</dbReference>
<comment type="caution">
    <text evidence="2">The sequence shown here is derived from an EMBL/GenBank/DDBJ whole genome shotgun (WGS) entry which is preliminary data.</text>
</comment>